<dbReference type="EMBL" id="BPQB01000087">
    <property type="protein sequence ID" value="GJE98403.1"/>
    <property type="molecule type" value="Genomic_DNA"/>
</dbReference>
<gene>
    <name evidence="1" type="ORF">PsYK624_146320</name>
</gene>
<organism evidence="1 2">
    <name type="scientific">Phanerochaete sordida</name>
    <dbReference type="NCBI Taxonomy" id="48140"/>
    <lineage>
        <taxon>Eukaryota</taxon>
        <taxon>Fungi</taxon>
        <taxon>Dikarya</taxon>
        <taxon>Basidiomycota</taxon>
        <taxon>Agaricomycotina</taxon>
        <taxon>Agaricomycetes</taxon>
        <taxon>Polyporales</taxon>
        <taxon>Phanerochaetaceae</taxon>
        <taxon>Phanerochaete</taxon>
    </lineage>
</organism>
<name>A0A9P3GM96_9APHY</name>
<dbReference type="Proteomes" id="UP000703269">
    <property type="component" value="Unassembled WGS sequence"/>
</dbReference>
<proteinExistence type="predicted"/>
<evidence type="ECO:0000313" key="1">
    <source>
        <dbReference type="EMBL" id="GJE98403.1"/>
    </source>
</evidence>
<comment type="caution">
    <text evidence="1">The sequence shown here is derived from an EMBL/GenBank/DDBJ whole genome shotgun (WGS) entry which is preliminary data.</text>
</comment>
<sequence>MSSQASDLNMTYNHHVEAVCRTLQRSTAFRKVAVQKLQTFSLHLVLVALGVRTGCLFGGFAVDQHIGPSRAFEQLIQELREGLPSFRHVVIFTDPDNTDFFFVNVVLLLQRLERDDLPAFVLLEGQTATFMPAPPQSVRARLDEWLDVLRVLQRSDAPYPPSLTTFTQEDSPAERVPLAAVLIEYPVAYVPGGDHSGPFLSNVDLEVFTCSLAQDARGAPQAVGPGHTLQQFSCPSSLVHEVGDIAGQLERRFSSRLAEAGVPYPLQVSHRTERLERVAL</sequence>
<protein>
    <submittedName>
        <fullName evidence="1">Uncharacterized protein</fullName>
    </submittedName>
</protein>
<dbReference type="AlphaFoldDB" id="A0A9P3GM96"/>
<accession>A0A9P3GM96</accession>
<reference evidence="1 2" key="1">
    <citation type="submission" date="2021-08" db="EMBL/GenBank/DDBJ databases">
        <title>Draft Genome Sequence of Phanerochaete sordida strain YK-624.</title>
        <authorList>
            <person name="Mori T."/>
            <person name="Dohra H."/>
            <person name="Suzuki T."/>
            <person name="Kawagishi H."/>
            <person name="Hirai H."/>
        </authorList>
    </citation>
    <scope>NUCLEOTIDE SEQUENCE [LARGE SCALE GENOMIC DNA]</scope>
    <source>
        <strain evidence="1 2">YK-624</strain>
    </source>
</reference>
<keyword evidence="2" id="KW-1185">Reference proteome</keyword>
<evidence type="ECO:0000313" key="2">
    <source>
        <dbReference type="Proteomes" id="UP000703269"/>
    </source>
</evidence>
<dbReference type="OrthoDB" id="3267419at2759"/>